<dbReference type="AlphaFoldDB" id="A0A3N4LL24"/>
<keyword evidence="4 7" id="KW-0418">Kinase</keyword>
<proteinExistence type="inferred from homology"/>
<gene>
    <name evidence="12" type="ORF">L211DRAFT_839797</name>
</gene>
<dbReference type="Pfam" id="PF00454">
    <property type="entry name" value="PI3_PI4_kinase"/>
    <property type="match status" value="1"/>
</dbReference>
<dbReference type="GO" id="GO:0000045">
    <property type="term" value="P:autophagosome assembly"/>
    <property type="evidence" value="ECO:0007669"/>
    <property type="project" value="TreeGrafter"/>
</dbReference>
<dbReference type="SUPFAM" id="SSF48371">
    <property type="entry name" value="ARM repeat"/>
    <property type="match status" value="1"/>
</dbReference>
<dbReference type="Gene3D" id="1.25.40.70">
    <property type="entry name" value="Phosphatidylinositol 3-kinase, accessory domain (PIK)"/>
    <property type="match status" value="1"/>
</dbReference>
<dbReference type="CDD" id="cd08397">
    <property type="entry name" value="C2_PI3K_class_III"/>
    <property type="match status" value="1"/>
</dbReference>
<evidence type="ECO:0000256" key="6">
    <source>
        <dbReference type="ARBA" id="ARBA00023985"/>
    </source>
</evidence>
<feature type="domain" description="PI3K/PI4K catalytic" evidence="9">
    <location>
        <begin position="565"/>
        <end position="833"/>
    </location>
</feature>
<reference evidence="12 13" key="1">
    <citation type="journal article" date="2018" name="Nat. Ecol. Evol.">
        <title>Pezizomycetes genomes reveal the molecular basis of ectomycorrhizal truffle lifestyle.</title>
        <authorList>
            <person name="Murat C."/>
            <person name="Payen T."/>
            <person name="Noel B."/>
            <person name="Kuo A."/>
            <person name="Morin E."/>
            <person name="Chen J."/>
            <person name="Kohler A."/>
            <person name="Krizsan K."/>
            <person name="Balestrini R."/>
            <person name="Da Silva C."/>
            <person name="Montanini B."/>
            <person name="Hainaut M."/>
            <person name="Levati E."/>
            <person name="Barry K.W."/>
            <person name="Belfiori B."/>
            <person name="Cichocki N."/>
            <person name="Clum A."/>
            <person name="Dockter R.B."/>
            <person name="Fauchery L."/>
            <person name="Guy J."/>
            <person name="Iotti M."/>
            <person name="Le Tacon F."/>
            <person name="Lindquist E.A."/>
            <person name="Lipzen A."/>
            <person name="Malagnac F."/>
            <person name="Mello A."/>
            <person name="Molinier V."/>
            <person name="Miyauchi S."/>
            <person name="Poulain J."/>
            <person name="Riccioni C."/>
            <person name="Rubini A."/>
            <person name="Sitrit Y."/>
            <person name="Splivallo R."/>
            <person name="Traeger S."/>
            <person name="Wang M."/>
            <person name="Zifcakova L."/>
            <person name="Wipf D."/>
            <person name="Zambonelli A."/>
            <person name="Paolocci F."/>
            <person name="Nowrousian M."/>
            <person name="Ottonello S."/>
            <person name="Baldrian P."/>
            <person name="Spatafora J.W."/>
            <person name="Henrissat B."/>
            <person name="Nagy L.G."/>
            <person name="Aury J.M."/>
            <person name="Wincker P."/>
            <person name="Grigoriev I.V."/>
            <person name="Bonfante P."/>
            <person name="Martin F.M."/>
        </authorList>
    </citation>
    <scope>NUCLEOTIDE SEQUENCE [LARGE SCALE GENOMIC DNA]</scope>
    <source>
        <strain evidence="12 13">ATCC MYA-4762</strain>
    </source>
</reference>
<protein>
    <recommendedName>
        <fullName evidence="7">Phosphatidylinositol 3-kinase VPS34</fullName>
        <ecNumber evidence="7">2.7.1.137</ecNumber>
    </recommendedName>
</protein>
<accession>A0A3N4LL24</accession>
<dbReference type="InterPro" id="IPR001263">
    <property type="entry name" value="PI3K_accessory_dom"/>
</dbReference>
<dbReference type="CDD" id="cd00870">
    <property type="entry name" value="PI3Ka_III"/>
    <property type="match status" value="1"/>
</dbReference>
<dbReference type="SMART" id="SM00145">
    <property type="entry name" value="PI3Ka"/>
    <property type="match status" value="1"/>
</dbReference>
<evidence type="ECO:0000256" key="3">
    <source>
        <dbReference type="ARBA" id="ARBA00022741"/>
    </source>
</evidence>
<dbReference type="Pfam" id="PF00792">
    <property type="entry name" value="PI3K_C2"/>
    <property type="match status" value="1"/>
</dbReference>
<keyword evidence="13" id="KW-1185">Reference proteome</keyword>
<dbReference type="OrthoDB" id="67688at2759"/>
<dbReference type="InterPro" id="IPR018936">
    <property type="entry name" value="PI3/4_kinase_CS"/>
</dbReference>
<evidence type="ECO:0000256" key="1">
    <source>
        <dbReference type="ARBA" id="ARBA00006209"/>
    </source>
</evidence>
<keyword evidence="8" id="KW-0175">Coiled coil</keyword>
<dbReference type="GO" id="GO:0005777">
    <property type="term" value="C:peroxisome"/>
    <property type="evidence" value="ECO:0007669"/>
    <property type="project" value="TreeGrafter"/>
</dbReference>
<evidence type="ECO:0000313" key="13">
    <source>
        <dbReference type="Proteomes" id="UP000267821"/>
    </source>
</evidence>
<comment type="similarity">
    <text evidence="1">Belongs to the PI3/PI4-kinase family. Type III PI4K subfamily.</text>
</comment>
<dbReference type="InterPro" id="IPR000403">
    <property type="entry name" value="PI3/4_kinase_cat_dom"/>
</dbReference>
<keyword evidence="3 7" id="KW-0547">Nucleotide-binding</keyword>
<evidence type="ECO:0000259" key="10">
    <source>
        <dbReference type="PROSITE" id="PS51545"/>
    </source>
</evidence>
<dbReference type="FunFam" id="1.10.1070.11:FF:000002">
    <property type="entry name" value="Phosphatidylinositol 3-kinase catalytic subunit type 3"/>
    <property type="match status" value="1"/>
</dbReference>
<dbReference type="InterPro" id="IPR035892">
    <property type="entry name" value="C2_domain_sf"/>
</dbReference>
<dbReference type="Gene3D" id="2.60.40.150">
    <property type="entry name" value="C2 domain"/>
    <property type="match status" value="1"/>
</dbReference>
<evidence type="ECO:0000256" key="8">
    <source>
        <dbReference type="SAM" id="Coils"/>
    </source>
</evidence>
<dbReference type="SUPFAM" id="SSF56112">
    <property type="entry name" value="Protein kinase-like (PK-like)"/>
    <property type="match status" value="1"/>
</dbReference>
<dbReference type="GO" id="GO:0005768">
    <property type="term" value="C:endosome"/>
    <property type="evidence" value="ECO:0007669"/>
    <property type="project" value="TreeGrafter"/>
</dbReference>
<dbReference type="Gene3D" id="1.10.1070.11">
    <property type="entry name" value="Phosphatidylinositol 3-/4-kinase, catalytic domain"/>
    <property type="match status" value="1"/>
</dbReference>
<dbReference type="Pfam" id="PF00613">
    <property type="entry name" value="PI3Ka"/>
    <property type="match status" value="1"/>
</dbReference>
<dbReference type="PROSITE" id="PS00916">
    <property type="entry name" value="PI3_4_KINASE_2"/>
    <property type="match status" value="1"/>
</dbReference>
<evidence type="ECO:0000313" key="12">
    <source>
        <dbReference type="EMBL" id="RPB22438.1"/>
    </source>
</evidence>
<evidence type="ECO:0000259" key="9">
    <source>
        <dbReference type="PROSITE" id="PS50290"/>
    </source>
</evidence>
<dbReference type="PROSITE" id="PS00915">
    <property type="entry name" value="PI3_4_KINASE_1"/>
    <property type="match status" value="1"/>
</dbReference>
<evidence type="ECO:0000256" key="5">
    <source>
        <dbReference type="ARBA" id="ARBA00022840"/>
    </source>
</evidence>
<dbReference type="InterPro" id="IPR015433">
    <property type="entry name" value="PI3/4_kinase"/>
</dbReference>
<dbReference type="GO" id="GO:0016303">
    <property type="term" value="F:1-phosphatidylinositol-3-kinase activity"/>
    <property type="evidence" value="ECO:0007669"/>
    <property type="project" value="UniProtKB-UniRule"/>
</dbReference>
<keyword evidence="2 7" id="KW-0808">Transferase</keyword>
<dbReference type="GO" id="GO:0034271">
    <property type="term" value="C:phosphatidylinositol 3-kinase complex, class III, type I"/>
    <property type="evidence" value="ECO:0007669"/>
    <property type="project" value="TreeGrafter"/>
</dbReference>
<dbReference type="InterPro" id="IPR042236">
    <property type="entry name" value="PI3K_accessory_sf"/>
</dbReference>
<dbReference type="InterPro" id="IPR036940">
    <property type="entry name" value="PI3/4_kinase_cat_sf"/>
</dbReference>
<feature type="domain" description="PIK helical" evidence="10">
    <location>
        <begin position="296"/>
        <end position="492"/>
    </location>
</feature>
<dbReference type="InterPro" id="IPR008290">
    <property type="entry name" value="PI3K_Vps34"/>
</dbReference>
<dbReference type="FunFam" id="3.30.1010.10:FF:000002">
    <property type="entry name" value="Phosphatidylinositol 3-kinase catalytic subunit type 3"/>
    <property type="match status" value="1"/>
</dbReference>
<dbReference type="PANTHER" id="PTHR10048:SF7">
    <property type="entry name" value="PHOSPHATIDYLINOSITOL 3-KINASE CATALYTIC SUBUNIT TYPE 3"/>
    <property type="match status" value="1"/>
</dbReference>
<dbReference type="PIRSF" id="PIRSF000587">
    <property type="entry name" value="PI3K_Vps34"/>
    <property type="match status" value="1"/>
</dbReference>
<dbReference type="GO" id="GO:0000407">
    <property type="term" value="C:phagophore assembly site"/>
    <property type="evidence" value="ECO:0007669"/>
    <property type="project" value="TreeGrafter"/>
</dbReference>
<evidence type="ECO:0000256" key="2">
    <source>
        <dbReference type="ARBA" id="ARBA00022679"/>
    </source>
</evidence>
<sequence length="849" mass="96386">MSMDPFIFAPSWKLKENVSVRIESLEGAIPTPPFSALLTDPSLKHIGSNDPTFQDYYVTVQLFADNKPLAVPAQTKYKSLKGTRKWNEWLRLPIRVADCPRGAQLALTVWEPDGNAPAGRRPFAGTTVSLFENDNNLKKGKQKCKLWLGREADGLAETTTSSVSDLTDEIERLEKQLKRQELGEIPRCEWLDQLVFREIERMNSGAKRDEIYLTIEFPRYDFPVVYADYEYPSSKALRFPMTTTTTGPPGTGVKDDGGDDDGDWSGWVWDPEAEADNPCELKHRRLVRSHRNGPLDKELKPNAKIRDELHEIMRYSPTQDLTSGEKDLLWKFRYYLTRDKKALTKFLKSVSWSEPVEAKQAVSLLPQWEEIDVDDALELLGPQFEHPAVRAYAVERLKKADDEELQLYLLQLVQALKFEKIPMDNPPVGGVSVERGHVKRDSSLAEFLISRAAANAVLGSYFYWYLMVECEDKLRKGLFQKIAYDFQLVLLSMQDGEARRHMLKRQADFIFVLSEFSRTIRESKEDRPKKVERLKAFLSDPQNLLHSFDPMPLPVDPTISVIGCFPEDSNVFKSSLSPLLIYLKTESGSKHPVIFKAGDDLRQDQLVIQIVILMDKLLRKENLDLKLTPYRILATSVYTGVMQFIPSISLAACFEARNGGSVLGYLRKHNPDDTADLGVKPEVMDTYIKSCAGYCVITYILGVGDRHLDNLLLTPTGHFFHADFGFILGRDPKPFAPAMKLCKEMIDGMGGVNTTNFSKFRGFCYTAYTTLRKSSNLILNLFALMVESDLPDIRVEPGKAAEKVKERFKLELSDEEAVRALKGVVDDSMNALVPIVIDRIHGLAQMWRR</sequence>
<feature type="coiled-coil region" evidence="8">
    <location>
        <begin position="156"/>
        <end position="183"/>
    </location>
</feature>
<dbReference type="SUPFAM" id="SSF49562">
    <property type="entry name" value="C2 domain (Calcium/lipid-binding domain, CaLB)"/>
    <property type="match status" value="1"/>
</dbReference>
<dbReference type="InParanoid" id="A0A3N4LL24"/>
<dbReference type="PANTHER" id="PTHR10048">
    <property type="entry name" value="PHOSPHATIDYLINOSITOL KINASE"/>
    <property type="match status" value="1"/>
</dbReference>
<dbReference type="InterPro" id="IPR002420">
    <property type="entry name" value="PI3K-type_C2_dom"/>
</dbReference>
<dbReference type="PROSITE" id="PS51545">
    <property type="entry name" value="PIK_HELICAL"/>
    <property type="match status" value="1"/>
</dbReference>
<evidence type="ECO:0000256" key="4">
    <source>
        <dbReference type="ARBA" id="ARBA00022777"/>
    </source>
</evidence>
<dbReference type="Gene3D" id="3.30.1010.10">
    <property type="entry name" value="Phosphatidylinositol 3-kinase Catalytic Subunit, Chain A, domain 4"/>
    <property type="match status" value="1"/>
</dbReference>
<dbReference type="CDD" id="cd00896">
    <property type="entry name" value="PI3Kc_III"/>
    <property type="match status" value="1"/>
</dbReference>
<feature type="domain" description="C2 PI3K-type" evidence="11">
    <location>
        <begin position="14"/>
        <end position="186"/>
    </location>
</feature>
<name>A0A3N4LL24_9PEZI</name>
<dbReference type="GO" id="GO:0034272">
    <property type="term" value="C:phosphatidylinositol 3-kinase complex, class III, type II"/>
    <property type="evidence" value="ECO:0007669"/>
    <property type="project" value="TreeGrafter"/>
</dbReference>
<evidence type="ECO:0000256" key="7">
    <source>
        <dbReference type="PIRNR" id="PIRNR000587"/>
    </source>
</evidence>
<dbReference type="GO" id="GO:0006897">
    <property type="term" value="P:endocytosis"/>
    <property type="evidence" value="ECO:0007669"/>
    <property type="project" value="TreeGrafter"/>
</dbReference>
<dbReference type="GO" id="GO:0048015">
    <property type="term" value="P:phosphatidylinositol-mediated signaling"/>
    <property type="evidence" value="ECO:0007669"/>
    <property type="project" value="TreeGrafter"/>
</dbReference>
<dbReference type="Proteomes" id="UP000267821">
    <property type="component" value="Unassembled WGS sequence"/>
</dbReference>
<keyword evidence="5 7" id="KW-0067">ATP-binding</keyword>
<dbReference type="STRING" id="1051890.A0A3N4LL24"/>
<comment type="catalytic activity">
    <reaction evidence="6">
        <text>a 1,2-diacyl-sn-glycero-3-phospho-(1D-myo-inositol) + ATP = a 1,2-diacyl-sn-glycero-3-phospho-(1D-myo-inositol-3-phosphate) + ADP + H(+)</text>
        <dbReference type="Rhea" id="RHEA:12709"/>
        <dbReference type="ChEBI" id="CHEBI:15378"/>
        <dbReference type="ChEBI" id="CHEBI:30616"/>
        <dbReference type="ChEBI" id="CHEBI:57880"/>
        <dbReference type="ChEBI" id="CHEBI:58088"/>
        <dbReference type="ChEBI" id="CHEBI:456216"/>
        <dbReference type="EC" id="2.7.1.137"/>
    </reaction>
    <physiologicalReaction direction="left-to-right" evidence="6">
        <dbReference type="Rhea" id="RHEA:12710"/>
    </physiologicalReaction>
</comment>
<dbReference type="PROSITE" id="PS51547">
    <property type="entry name" value="C2_PI3K"/>
    <property type="match status" value="1"/>
</dbReference>
<dbReference type="SMART" id="SM00142">
    <property type="entry name" value="PI3K_C2"/>
    <property type="match status" value="1"/>
</dbReference>
<dbReference type="EMBL" id="ML121552">
    <property type="protein sequence ID" value="RPB22438.1"/>
    <property type="molecule type" value="Genomic_DNA"/>
</dbReference>
<evidence type="ECO:0000259" key="11">
    <source>
        <dbReference type="PROSITE" id="PS51547"/>
    </source>
</evidence>
<dbReference type="FunCoup" id="A0A3N4LL24">
    <property type="interactions" value="847"/>
</dbReference>
<dbReference type="InterPro" id="IPR057756">
    <property type="entry name" value="PI3-kinase_type3/VPS34_cat"/>
</dbReference>
<dbReference type="InterPro" id="IPR016024">
    <property type="entry name" value="ARM-type_fold"/>
</dbReference>
<dbReference type="PROSITE" id="PS50290">
    <property type="entry name" value="PI3_4_KINASE_3"/>
    <property type="match status" value="1"/>
</dbReference>
<dbReference type="EC" id="2.7.1.137" evidence="7"/>
<dbReference type="FunFam" id="1.25.40.70:FF:000009">
    <property type="entry name" value="Phosphatidylinositol 3-kinase VPS34"/>
    <property type="match status" value="1"/>
</dbReference>
<dbReference type="InterPro" id="IPR011009">
    <property type="entry name" value="Kinase-like_dom_sf"/>
</dbReference>
<organism evidence="12 13">
    <name type="scientific">Terfezia boudieri ATCC MYA-4762</name>
    <dbReference type="NCBI Taxonomy" id="1051890"/>
    <lineage>
        <taxon>Eukaryota</taxon>
        <taxon>Fungi</taxon>
        <taxon>Dikarya</taxon>
        <taxon>Ascomycota</taxon>
        <taxon>Pezizomycotina</taxon>
        <taxon>Pezizomycetes</taxon>
        <taxon>Pezizales</taxon>
        <taxon>Pezizaceae</taxon>
        <taxon>Terfezia</taxon>
    </lineage>
</organism>
<dbReference type="GO" id="GO:0005524">
    <property type="term" value="F:ATP binding"/>
    <property type="evidence" value="ECO:0007669"/>
    <property type="project" value="UniProtKB-UniRule"/>
</dbReference>
<dbReference type="SMART" id="SM00146">
    <property type="entry name" value="PI3Kc"/>
    <property type="match status" value="1"/>
</dbReference>